<keyword evidence="9 16" id="KW-0067">ATP-binding</keyword>
<evidence type="ECO:0000256" key="5">
    <source>
        <dbReference type="ARBA" id="ARBA00022729"/>
    </source>
</evidence>
<evidence type="ECO:0000256" key="7">
    <source>
        <dbReference type="ARBA" id="ARBA00022741"/>
    </source>
</evidence>
<dbReference type="GeneID" id="108817349"/>
<dbReference type="PROSITE" id="PS50011">
    <property type="entry name" value="PROTEIN_KINASE_DOM"/>
    <property type="match status" value="1"/>
</dbReference>
<dbReference type="PANTHER" id="PTHR27002:SF951">
    <property type="entry name" value="DIHYDROOROTASE"/>
    <property type="match status" value="1"/>
</dbReference>
<keyword evidence="3" id="KW-0808">Transferase</keyword>
<dbReference type="KEGG" id="rsz:108817349"/>
<dbReference type="Gene3D" id="3.30.200.20">
    <property type="entry name" value="Phosphorylase Kinase, domain 1"/>
    <property type="match status" value="1"/>
</dbReference>
<dbReference type="FunFam" id="3.30.430.20:FF:000003">
    <property type="entry name" value="Cysteine-rich RLK (RECEPTOR-like protein kinase) 10"/>
    <property type="match status" value="1"/>
</dbReference>
<evidence type="ECO:0000256" key="2">
    <source>
        <dbReference type="ARBA" id="ARBA00022527"/>
    </source>
</evidence>
<dbReference type="CDD" id="cd14066">
    <property type="entry name" value="STKc_IRAK"/>
    <property type="match status" value="1"/>
</dbReference>
<dbReference type="Gene3D" id="1.10.510.10">
    <property type="entry name" value="Transferase(Phosphotransferase) domain 1"/>
    <property type="match status" value="1"/>
</dbReference>
<dbReference type="GO" id="GO:0005886">
    <property type="term" value="C:plasma membrane"/>
    <property type="evidence" value="ECO:0007669"/>
    <property type="project" value="TreeGrafter"/>
</dbReference>
<organism evidence="22 23">
    <name type="scientific">Raphanus sativus</name>
    <name type="common">Radish</name>
    <name type="synonym">Raphanus raphanistrum var. sativus</name>
    <dbReference type="NCBI Taxonomy" id="3726"/>
    <lineage>
        <taxon>Eukaryota</taxon>
        <taxon>Viridiplantae</taxon>
        <taxon>Streptophyta</taxon>
        <taxon>Embryophyta</taxon>
        <taxon>Tracheophyta</taxon>
        <taxon>Spermatophyta</taxon>
        <taxon>Magnoliopsida</taxon>
        <taxon>eudicotyledons</taxon>
        <taxon>Gunneridae</taxon>
        <taxon>Pentapetalae</taxon>
        <taxon>rosids</taxon>
        <taxon>malvids</taxon>
        <taxon>Brassicales</taxon>
        <taxon>Brassicaceae</taxon>
        <taxon>Brassiceae</taxon>
        <taxon>Raphanus</taxon>
    </lineage>
</organism>
<dbReference type="FunFam" id="3.30.430.20:FF:000007">
    <property type="entry name" value="Cysteine-rich receptor-like protein kinase 11"/>
    <property type="match status" value="1"/>
</dbReference>
<dbReference type="PROSITE" id="PS00107">
    <property type="entry name" value="PROTEIN_KINASE_ATP"/>
    <property type="match status" value="1"/>
</dbReference>
<dbReference type="AlphaFoldDB" id="A0A6J0KEQ2"/>
<dbReference type="InterPro" id="IPR002902">
    <property type="entry name" value="GNK2"/>
</dbReference>
<keyword evidence="12" id="KW-0675">Receptor</keyword>
<feature type="domain" description="Gnk2-homologous" evidence="21">
    <location>
        <begin position="133"/>
        <end position="246"/>
    </location>
</feature>
<keyword evidence="2" id="KW-0723">Serine/threonine-protein kinase</keyword>
<dbReference type="FunFam" id="3.30.200.20:FF:000142">
    <property type="entry name" value="Cysteine-rich receptor-like protein kinase 10"/>
    <property type="match status" value="1"/>
</dbReference>
<feature type="compositionally biased region" description="Pro residues" evidence="17">
    <location>
        <begin position="257"/>
        <end position="273"/>
    </location>
</feature>
<keyword evidence="8" id="KW-0418">Kinase</keyword>
<dbReference type="Proteomes" id="UP000504610">
    <property type="component" value="Chromosome 2"/>
</dbReference>
<evidence type="ECO:0000256" key="1">
    <source>
        <dbReference type="ARBA" id="ARBA00004167"/>
    </source>
</evidence>
<feature type="compositionally biased region" description="Polar residues" evidence="17">
    <location>
        <begin position="279"/>
        <end position="288"/>
    </location>
</feature>
<dbReference type="GO" id="GO:0004674">
    <property type="term" value="F:protein serine/threonine kinase activity"/>
    <property type="evidence" value="ECO:0007669"/>
    <property type="project" value="UniProtKB-KW"/>
</dbReference>
<reference evidence="23" key="2">
    <citation type="submission" date="2025-08" db="UniProtKB">
        <authorList>
            <consortium name="RefSeq"/>
        </authorList>
    </citation>
    <scope>IDENTIFICATION</scope>
    <source>
        <tissue evidence="23">Leaf</tissue>
    </source>
</reference>
<evidence type="ECO:0000256" key="6">
    <source>
        <dbReference type="ARBA" id="ARBA00022737"/>
    </source>
</evidence>
<evidence type="ECO:0000256" key="14">
    <source>
        <dbReference type="ARBA" id="ARBA00047558"/>
    </source>
</evidence>
<comment type="catalytic activity">
    <reaction evidence="14">
        <text>L-seryl-[protein] + ATP = O-phospho-L-seryl-[protein] + ADP + H(+)</text>
        <dbReference type="Rhea" id="RHEA:17989"/>
        <dbReference type="Rhea" id="RHEA-COMP:9863"/>
        <dbReference type="Rhea" id="RHEA-COMP:11604"/>
        <dbReference type="ChEBI" id="CHEBI:15378"/>
        <dbReference type="ChEBI" id="CHEBI:29999"/>
        <dbReference type="ChEBI" id="CHEBI:30616"/>
        <dbReference type="ChEBI" id="CHEBI:83421"/>
        <dbReference type="ChEBI" id="CHEBI:456216"/>
    </reaction>
</comment>
<evidence type="ECO:0000259" key="20">
    <source>
        <dbReference type="PROSITE" id="PS50011"/>
    </source>
</evidence>
<dbReference type="Pfam" id="PF01657">
    <property type="entry name" value="Stress-antifung"/>
    <property type="match status" value="2"/>
</dbReference>
<evidence type="ECO:0000256" key="19">
    <source>
        <dbReference type="SAM" id="SignalP"/>
    </source>
</evidence>
<evidence type="ECO:0000256" key="8">
    <source>
        <dbReference type="ARBA" id="ARBA00022777"/>
    </source>
</evidence>
<evidence type="ECO:0000256" key="16">
    <source>
        <dbReference type="PROSITE-ProRule" id="PRU10141"/>
    </source>
</evidence>
<gene>
    <name evidence="23" type="primary">LOC108817349</name>
</gene>
<dbReference type="RefSeq" id="XP_018445519.2">
    <property type="nucleotide sequence ID" value="XM_018590017.2"/>
</dbReference>
<dbReference type="InterPro" id="IPR038408">
    <property type="entry name" value="GNK2_sf"/>
</dbReference>
<feature type="chain" id="PRO_5040742230" evidence="19">
    <location>
        <begin position="23"/>
        <end position="683"/>
    </location>
</feature>
<dbReference type="PROSITE" id="PS00108">
    <property type="entry name" value="PROTEIN_KINASE_ST"/>
    <property type="match status" value="1"/>
</dbReference>
<dbReference type="Pfam" id="PF07714">
    <property type="entry name" value="PK_Tyr_Ser-Thr"/>
    <property type="match status" value="1"/>
</dbReference>
<evidence type="ECO:0000313" key="22">
    <source>
        <dbReference type="Proteomes" id="UP000504610"/>
    </source>
</evidence>
<keyword evidence="5 19" id="KW-0732">Signal</keyword>
<feature type="transmembrane region" description="Helical" evidence="18">
    <location>
        <begin position="294"/>
        <end position="317"/>
    </location>
</feature>
<feature type="region of interest" description="Disordered" evidence="17">
    <location>
        <begin position="255"/>
        <end position="288"/>
    </location>
</feature>
<dbReference type="InterPro" id="IPR011009">
    <property type="entry name" value="Kinase-like_dom_sf"/>
</dbReference>
<dbReference type="InterPro" id="IPR017441">
    <property type="entry name" value="Protein_kinase_ATP_BS"/>
</dbReference>
<dbReference type="FunFam" id="1.10.510.10:FF:000129">
    <property type="entry name" value="cysteine-rich receptor-like protein kinase 10"/>
    <property type="match status" value="1"/>
</dbReference>
<evidence type="ECO:0000256" key="18">
    <source>
        <dbReference type="SAM" id="Phobius"/>
    </source>
</evidence>
<keyword evidence="10 18" id="KW-1133">Transmembrane helix</keyword>
<evidence type="ECO:0000256" key="12">
    <source>
        <dbReference type="ARBA" id="ARBA00023170"/>
    </source>
</evidence>
<dbReference type="PANTHER" id="PTHR27002">
    <property type="entry name" value="RECEPTOR-LIKE SERINE/THREONINE-PROTEIN KINASE SD1-8"/>
    <property type="match status" value="1"/>
</dbReference>
<dbReference type="OrthoDB" id="688481at2759"/>
<proteinExistence type="predicted"/>
<keyword evidence="7 16" id="KW-0547">Nucleotide-binding</keyword>
<evidence type="ECO:0000256" key="17">
    <source>
        <dbReference type="SAM" id="MobiDB-lite"/>
    </source>
</evidence>
<sequence length="683" mass="75365">MKQRSLFSKLCFVLFHVASVSAQTCINENGYFRPNGTYDTNRRLILSSLPSNVTTQEGLFFNGSIGQEPNRVYAMGMCIPGSTSEDCSDCIKTASDGLIQNCLNQTNAFTWPGDPTLCYVRYSNTSFVGSADLDPSAVFTNTGDINSNLTEFRTVWDELVVGMINAASTAKSTPSSSNNHYKADVASLTALENIYALMQCTPDLSSGDCDNCLRQSARAYQACCGQKQGGVVMRPSCFFRWDLYTYSKAFDNITVASPPPPPPPPHPLPPVASPPADDQASTTDNGSKGISSGVAAAITVPTVVTVFILLVLGVVLCRRRKPMQRTQVESDSDISTTHSSQYDFKTIEAATNKFSRSNKLGEGGFGEVYKGTLSNGTVVAVKRLSKKSRQGIREFKNEAVLVSKLQHRNLVRLLGFCLEGEEKILIYEFVPNKSLNCFLFDSEKQNQLDWTRRYKIIGGIARGILYLHRDSQLTIIHRDLKASNILLDANMNPKISDFGLSTIFGMEQTRGNTSRIAGTYGYMSPEYAMQGQYSMKSDIYSFGVLVLEIISGKKNSGAYLMDETSTTGNLVSYAWRLWRNGSPLELVDPAIGRNYQSNEVARCIHIALLCVQENPEDRPMLSTIILMLTSNTITLPVPRLPRYIPRSRHELDSDSEGLESSQYTGRYVGHSVNDVSITELEAR</sequence>
<dbReference type="PROSITE" id="PS51473">
    <property type="entry name" value="GNK2"/>
    <property type="match status" value="2"/>
</dbReference>
<keyword evidence="4 18" id="KW-0812">Transmembrane</keyword>
<feature type="signal peptide" evidence="19">
    <location>
        <begin position="1"/>
        <end position="22"/>
    </location>
</feature>
<feature type="domain" description="Gnk2-homologous" evidence="21">
    <location>
        <begin position="20"/>
        <end position="127"/>
    </location>
</feature>
<dbReference type="CDD" id="cd23509">
    <property type="entry name" value="Gnk2-like"/>
    <property type="match status" value="2"/>
</dbReference>
<evidence type="ECO:0000256" key="15">
    <source>
        <dbReference type="ARBA" id="ARBA00047951"/>
    </source>
</evidence>
<name>A0A6J0KEQ2_RAPSA</name>
<evidence type="ECO:0000256" key="4">
    <source>
        <dbReference type="ARBA" id="ARBA00022692"/>
    </source>
</evidence>
<feature type="binding site" evidence="16">
    <location>
        <position position="382"/>
    </location>
    <ligand>
        <name>ATP</name>
        <dbReference type="ChEBI" id="CHEBI:30616"/>
    </ligand>
</feature>
<keyword evidence="13" id="KW-0325">Glycoprotein</keyword>
<dbReference type="GO" id="GO:0042742">
    <property type="term" value="P:defense response to bacterium"/>
    <property type="evidence" value="ECO:0007669"/>
    <property type="project" value="TreeGrafter"/>
</dbReference>
<dbReference type="SMART" id="SM00220">
    <property type="entry name" value="S_TKc"/>
    <property type="match status" value="1"/>
</dbReference>
<evidence type="ECO:0000256" key="10">
    <source>
        <dbReference type="ARBA" id="ARBA00022989"/>
    </source>
</evidence>
<accession>A0A6J0KEQ2</accession>
<evidence type="ECO:0000256" key="11">
    <source>
        <dbReference type="ARBA" id="ARBA00023136"/>
    </source>
</evidence>
<keyword evidence="6" id="KW-0677">Repeat</keyword>
<dbReference type="InterPro" id="IPR000719">
    <property type="entry name" value="Prot_kinase_dom"/>
</dbReference>
<comment type="catalytic activity">
    <reaction evidence="15">
        <text>L-threonyl-[protein] + ATP = O-phospho-L-threonyl-[protein] + ADP + H(+)</text>
        <dbReference type="Rhea" id="RHEA:46608"/>
        <dbReference type="Rhea" id="RHEA-COMP:11060"/>
        <dbReference type="Rhea" id="RHEA-COMP:11605"/>
        <dbReference type="ChEBI" id="CHEBI:15378"/>
        <dbReference type="ChEBI" id="CHEBI:30013"/>
        <dbReference type="ChEBI" id="CHEBI:30616"/>
        <dbReference type="ChEBI" id="CHEBI:61977"/>
        <dbReference type="ChEBI" id="CHEBI:456216"/>
    </reaction>
</comment>
<evidence type="ECO:0000313" key="23">
    <source>
        <dbReference type="RefSeq" id="XP_018445519.2"/>
    </source>
</evidence>
<dbReference type="GO" id="GO:0006979">
    <property type="term" value="P:response to oxidative stress"/>
    <property type="evidence" value="ECO:0007669"/>
    <property type="project" value="UniProtKB-ARBA"/>
</dbReference>
<protein>
    <submittedName>
        <fullName evidence="23">Cysteine-rich receptor-like protein kinase 11</fullName>
    </submittedName>
</protein>
<dbReference type="InterPro" id="IPR001245">
    <property type="entry name" value="Ser-Thr/Tyr_kinase_cat_dom"/>
</dbReference>
<dbReference type="GO" id="GO:0005524">
    <property type="term" value="F:ATP binding"/>
    <property type="evidence" value="ECO:0007669"/>
    <property type="project" value="UniProtKB-UniRule"/>
</dbReference>
<evidence type="ECO:0000256" key="3">
    <source>
        <dbReference type="ARBA" id="ARBA00022679"/>
    </source>
</evidence>
<dbReference type="Gene3D" id="3.30.430.20">
    <property type="entry name" value="Gnk2 domain, C-X8-C-X2-C motif"/>
    <property type="match status" value="2"/>
</dbReference>
<keyword evidence="11 18" id="KW-0472">Membrane</keyword>
<dbReference type="InterPro" id="IPR008271">
    <property type="entry name" value="Ser/Thr_kinase_AS"/>
</dbReference>
<evidence type="ECO:0000256" key="9">
    <source>
        <dbReference type="ARBA" id="ARBA00022840"/>
    </source>
</evidence>
<feature type="domain" description="Protein kinase" evidence="20">
    <location>
        <begin position="354"/>
        <end position="633"/>
    </location>
</feature>
<keyword evidence="22" id="KW-1185">Reference proteome</keyword>
<comment type="subcellular location">
    <subcellularLocation>
        <location evidence="1">Membrane</location>
        <topology evidence="1">Single-pass membrane protein</topology>
    </subcellularLocation>
</comment>
<dbReference type="SUPFAM" id="SSF56112">
    <property type="entry name" value="Protein kinase-like (PK-like)"/>
    <property type="match status" value="1"/>
</dbReference>
<evidence type="ECO:0000256" key="13">
    <source>
        <dbReference type="ARBA" id="ARBA00023180"/>
    </source>
</evidence>
<reference evidence="22" key="1">
    <citation type="journal article" date="2019" name="Database">
        <title>The radish genome database (RadishGD): an integrated information resource for radish genomics.</title>
        <authorList>
            <person name="Yu H.J."/>
            <person name="Baek S."/>
            <person name="Lee Y.J."/>
            <person name="Cho A."/>
            <person name="Mun J.H."/>
        </authorList>
    </citation>
    <scope>NUCLEOTIDE SEQUENCE [LARGE SCALE GENOMIC DNA]</scope>
    <source>
        <strain evidence="22">cv. WK10039</strain>
    </source>
</reference>
<evidence type="ECO:0000259" key="21">
    <source>
        <dbReference type="PROSITE" id="PS51473"/>
    </source>
</evidence>